<reference evidence="1" key="1">
    <citation type="journal article" date="2019" name="BMC Genomics">
        <title>A new reference genome for Sorghum bicolor reveals high levels of sequence similarity between sweet and grain genotypes: implications for the genetics of sugar metabolism.</title>
        <authorList>
            <person name="Cooper E.A."/>
            <person name="Brenton Z.W."/>
            <person name="Flinn B.S."/>
            <person name="Jenkins J."/>
            <person name="Shu S."/>
            <person name="Flowers D."/>
            <person name="Luo F."/>
            <person name="Wang Y."/>
            <person name="Xia P."/>
            <person name="Barry K."/>
            <person name="Daum C."/>
            <person name="Lipzen A."/>
            <person name="Yoshinaga Y."/>
            <person name="Schmutz J."/>
            <person name="Saski C."/>
            <person name="Vermerris W."/>
            <person name="Kresovich S."/>
        </authorList>
    </citation>
    <scope>NUCLEOTIDE SEQUENCE</scope>
</reference>
<accession>A0A921QPP7</accession>
<dbReference type="EMBL" id="CM027685">
    <property type="protein sequence ID" value="KAG0525983.1"/>
    <property type="molecule type" value="Genomic_DNA"/>
</dbReference>
<gene>
    <name evidence="1" type="ORF">BDA96_06G105500</name>
</gene>
<dbReference type="AlphaFoldDB" id="A0A921QPP7"/>
<name>A0A921QPP7_SORBI</name>
<proteinExistence type="predicted"/>
<protein>
    <submittedName>
        <fullName evidence="1">Uncharacterized protein</fullName>
    </submittedName>
</protein>
<sequence>MTTRARILAQSLSATYSAENAIERSASETLIYCLGNKFIQKQTGEKLKKTKETKN</sequence>
<organism evidence="1 2">
    <name type="scientific">Sorghum bicolor</name>
    <name type="common">Sorghum</name>
    <name type="synonym">Sorghum vulgare</name>
    <dbReference type="NCBI Taxonomy" id="4558"/>
    <lineage>
        <taxon>Eukaryota</taxon>
        <taxon>Viridiplantae</taxon>
        <taxon>Streptophyta</taxon>
        <taxon>Embryophyta</taxon>
        <taxon>Tracheophyta</taxon>
        <taxon>Spermatophyta</taxon>
        <taxon>Magnoliopsida</taxon>
        <taxon>Liliopsida</taxon>
        <taxon>Poales</taxon>
        <taxon>Poaceae</taxon>
        <taxon>PACMAD clade</taxon>
        <taxon>Panicoideae</taxon>
        <taxon>Andropogonodae</taxon>
        <taxon>Andropogoneae</taxon>
        <taxon>Sorghinae</taxon>
        <taxon>Sorghum</taxon>
    </lineage>
</organism>
<comment type="caution">
    <text evidence="1">The sequence shown here is derived from an EMBL/GenBank/DDBJ whole genome shotgun (WGS) entry which is preliminary data.</text>
</comment>
<evidence type="ECO:0000313" key="2">
    <source>
        <dbReference type="Proteomes" id="UP000807115"/>
    </source>
</evidence>
<dbReference type="Proteomes" id="UP000807115">
    <property type="component" value="Chromosome 6"/>
</dbReference>
<evidence type="ECO:0000313" key="1">
    <source>
        <dbReference type="EMBL" id="KAG0525983.1"/>
    </source>
</evidence>
<reference evidence="1" key="2">
    <citation type="submission" date="2020-10" db="EMBL/GenBank/DDBJ databases">
        <authorList>
            <person name="Cooper E.A."/>
            <person name="Brenton Z.W."/>
            <person name="Flinn B.S."/>
            <person name="Jenkins J."/>
            <person name="Shu S."/>
            <person name="Flowers D."/>
            <person name="Luo F."/>
            <person name="Wang Y."/>
            <person name="Xia P."/>
            <person name="Barry K."/>
            <person name="Daum C."/>
            <person name="Lipzen A."/>
            <person name="Yoshinaga Y."/>
            <person name="Schmutz J."/>
            <person name="Saski C."/>
            <person name="Vermerris W."/>
            <person name="Kresovich S."/>
        </authorList>
    </citation>
    <scope>NUCLEOTIDE SEQUENCE</scope>
</reference>